<proteinExistence type="inferred from homology"/>
<dbReference type="Pfam" id="PF00481">
    <property type="entry name" value="PP2C"/>
    <property type="match status" value="1"/>
</dbReference>
<keyword evidence="3 6" id="KW-0378">Hydrolase</keyword>
<keyword evidence="5" id="KW-0472">Membrane</keyword>
<dbReference type="Proteomes" id="UP001162131">
    <property type="component" value="Unassembled WGS sequence"/>
</dbReference>
<dbReference type="GO" id="GO:0046872">
    <property type="term" value="F:metal ion binding"/>
    <property type="evidence" value="ECO:0007669"/>
    <property type="project" value="UniProtKB-KW"/>
</dbReference>
<comment type="caution">
    <text evidence="8">The sequence shown here is derived from an EMBL/GenBank/DDBJ whole genome shotgun (WGS) entry which is preliminary data.</text>
</comment>
<dbReference type="CDD" id="cd00143">
    <property type="entry name" value="PP2Cc"/>
    <property type="match status" value="1"/>
</dbReference>
<dbReference type="FunFam" id="3.60.40.10:FF:000140">
    <property type="entry name" value="Protein phosphatase 2C"/>
    <property type="match status" value="1"/>
</dbReference>
<dbReference type="InterPro" id="IPR036457">
    <property type="entry name" value="PPM-type-like_dom_sf"/>
</dbReference>
<keyword evidence="9" id="KW-1185">Reference proteome</keyword>
<dbReference type="InterPro" id="IPR001932">
    <property type="entry name" value="PPM-type_phosphatase-like_dom"/>
</dbReference>
<dbReference type="PROSITE" id="PS51746">
    <property type="entry name" value="PPM_2"/>
    <property type="match status" value="1"/>
</dbReference>
<protein>
    <recommendedName>
        <fullName evidence="7">PPM-type phosphatase domain-containing protein</fullName>
    </recommendedName>
</protein>
<dbReference type="Gene3D" id="3.60.40.10">
    <property type="entry name" value="PPM-type phosphatase domain"/>
    <property type="match status" value="1"/>
</dbReference>
<keyword evidence="2" id="KW-0479">Metal-binding</keyword>
<feature type="domain" description="PPM-type phosphatase" evidence="7">
    <location>
        <begin position="23"/>
        <end position="304"/>
    </location>
</feature>
<evidence type="ECO:0000313" key="8">
    <source>
        <dbReference type="EMBL" id="CAG9319915.1"/>
    </source>
</evidence>
<dbReference type="GO" id="GO:0016020">
    <property type="term" value="C:membrane"/>
    <property type="evidence" value="ECO:0007669"/>
    <property type="project" value="UniProtKB-SubCell"/>
</dbReference>
<dbReference type="PANTHER" id="PTHR13832">
    <property type="entry name" value="PROTEIN PHOSPHATASE 2C"/>
    <property type="match status" value="1"/>
</dbReference>
<dbReference type="InterPro" id="IPR015655">
    <property type="entry name" value="PP2C"/>
</dbReference>
<gene>
    <name evidence="8" type="ORF">BSTOLATCC_MIC25160</name>
</gene>
<dbReference type="SUPFAM" id="SSF81606">
    <property type="entry name" value="PP2C-like"/>
    <property type="match status" value="1"/>
</dbReference>
<organism evidence="8 9">
    <name type="scientific">Blepharisma stoltei</name>
    <dbReference type="NCBI Taxonomy" id="1481888"/>
    <lineage>
        <taxon>Eukaryota</taxon>
        <taxon>Sar</taxon>
        <taxon>Alveolata</taxon>
        <taxon>Ciliophora</taxon>
        <taxon>Postciliodesmatophora</taxon>
        <taxon>Heterotrichea</taxon>
        <taxon>Heterotrichida</taxon>
        <taxon>Blepharismidae</taxon>
        <taxon>Blepharisma</taxon>
    </lineage>
</organism>
<dbReference type="PROSITE" id="PS01032">
    <property type="entry name" value="PPM_1"/>
    <property type="match status" value="1"/>
</dbReference>
<accession>A0AAU9J3I7</accession>
<reference evidence="8" key="1">
    <citation type="submission" date="2021-09" db="EMBL/GenBank/DDBJ databases">
        <authorList>
            <consortium name="AG Swart"/>
            <person name="Singh M."/>
            <person name="Singh A."/>
            <person name="Seah K."/>
            <person name="Emmerich C."/>
        </authorList>
    </citation>
    <scope>NUCLEOTIDE SEQUENCE</scope>
    <source>
        <strain evidence="8">ATCC30299</strain>
    </source>
</reference>
<evidence type="ECO:0000313" key="9">
    <source>
        <dbReference type="Proteomes" id="UP001162131"/>
    </source>
</evidence>
<dbReference type="InterPro" id="IPR000222">
    <property type="entry name" value="PP2C_BS"/>
</dbReference>
<evidence type="ECO:0000256" key="1">
    <source>
        <dbReference type="ARBA" id="ARBA00004170"/>
    </source>
</evidence>
<evidence type="ECO:0000256" key="4">
    <source>
        <dbReference type="ARBA" id="ARBA00022912"/>
    </source>
</evidence>
<evidence type="ECO:0000256" key="2">
    <source>
        <dbReference type="ARBA" id="ARBA00022723"/>
    </source>
</evidence>
<name>A0AAU9J3I7_9CILI</name>
<dbReference type="SMART" id="SM00332">
    <property type="entry name" value="PP2Cc"/>
    <property type="match status" value="1"/>
</dbReference>
<comment type="similarity">
    <text evidence="6">Belongs to the PP2C family.</text>
</comment>
<dbReference type="GO" id="GO:0004722">
    <property type="term" value="F:protein serine/threonine phosphatase activity"/>
    <property type="evidence" value="ECO:0007669"/>
    <property type="project" value="InterPro"/>
</dbReference>
<dbReference type="AlphaFoldDB" id="A0AAU9J3I7"/>
<evidence type="ECO:0000256" key="3">
    <source>
        <dbReference type="ARBA" id="ARBA00022801"/>
    </source>
</evidence>
<dbReference type="EMBL" id="CAJZBQ010000024">
    <property type="protein sequence ID" value="CAG9319915.1"/>
    <property type="molecule type" value="Genomic_DNA"/>
</dbReference>
<evidence type="ECO:0000256" key="6">
    <source>
        <dbReference type="RuleBase" id="RU003465"/>
    </source>
</evidence>
<sequence length="311" mass="34743">MGPYLSTPRTEKHTQFAENSRLRFASSDMQGWRMTMEDAKIVNLTFDTSSEIFGVYDGHGGSEVAEFVTRHLCQELLNNPNYHQGNIDIALQETYLRLDELQNTQDGIKELIRISKKLPEGSPVNPDELIVQAGCTAVTALIKGNQLYVANAGDSRCVLCRDGVAVDLSIDHKPDLPEEKNRIYRADGMVEDGRVMGNLNLSRSIGDLEYKTNLSIPQREQMISAFPDVRKETLGPRDEFIVLACDGVWDMLTSQQCVNFIRERINAKPLQQIIEELLDRCLSPSVGANAGLGCDNMTAIIVQFKHPLSNQ</sequence>
<evidence type="ECO:0000259" key="7">
    <source>
        <dbReference type="PROSITE" id="PS51746"/>
    </source>
</evidence>
<evidence type="ECO:0000256" key="5">
    <source>
        <dbReference type="ARBA" id="ARBA00023136"/>
    </source>
</evidence>
<keyword evidence="4 6" id="KW-0904">Protein phosphatase</keyword>
<comment type="subcellular location">
    <subcellularLocation>
        <location evidence="1">Membrane</location>
        <topology evidence="1">Peripheral membrane protein</topology>
    </subcellularLocation>
</comment>
<dbReference type="PANTHER" id="PTHR13832:SF840">
    <property type="entry name" value="PROTEIN PHOSPHATASE 2C 60-RELATED"/>
    <property type="match status" value="1"/>
</dbReference>